<feature type="transmembrane region" description="Helical" evidence="2">
    <location>
        <begin position="564"/>
        <end position="586"/>
    </location>
</feature>
<feature type="transmembrane region" description="Helical" evidence="2">
    <location>
        <begin position="136"/>
        <end position="157"/>
    </location>
</feature>
<keyword evidence="1" id="KW-0175">Coiled coil</keyword>
<feature type="transmembrane region" description="Helical" evidence="2">
    <location>
        <begin position="36"/>
        <end position="64"/>
    </location>
</feature>
<keyword evidence="4" id="KW-1185">Reference proteome</keyword>
<evidence type="ECO:0000313" key="3">
    <source>
        <dbReference type="EMBL" id="MDT0689186.1"/>
    </source>
</evidence>
<feature type="transmembrane region" description="Helical" evidence="2">
    <location>
        <begin position="108"/>
        <end position="130"/>
    </location>
</feature>
<keyword evidence="2" id="KW-0812">Transmembrane</keyword>
<sequence>MKQLHLAILLILGSVTGLRAQDREVELLAESVITPQFFIAVIAGVLLALGFQFILTALSVALGITAIGDLKKSYVESKNHSSGKDTFKDDDEDDADGMSTGTMITTGFGIWSVITVGLSLFGATALAINLSLITSGIISVTLGLVIWATFFILMFYLESKAVNSLIGGLIHTATAGLRASGEAVKKMFSTSSETQMKHVAEDTVDKITHDLQASFDPHAVNDTLDEFFKRFDNKVPDYGQLKKDIEDIVEKSNQDITINEDSGGGQGKWMAAQSVINNAISESGDSNDEGKKGKVEQLKKLQKEFKSAYKEGNTDEEKIEKVVSKFTSAEEEEVQGYIKKIKEVLSKVKSDDTKGANLKEQIMPIIQNPKVEGNKLAQRISELDRETIISLLSENTQLKKEQIENYTDKAEEAIQSVQKKLSQSGDGNYRGEHPHGQMSDLKEKLEIAVFQFMNHTGKPDINLSMLTSFVQGKLNSSSGGGNLSQMKKRLKNFDKDSLRAVVTNNTNIDQKDIDKVVQSIEDARDNVLNKIDELEDEARKRVENTKRKAVIQAEHTRKTAASAAWWLVISAILSAGAAIGGSLLAMA</sequence>
<gene>
    <name evidence="3" type="ORF">RM549_05280</name>
</gene>
<organism evidence="3 4">
    <name type="scientific">Autumnicola patrickiae</name>
    <dbReference type="NCBI Taxonomy" id="3075591"/>
    <lineage>
        <taxon>Bacteria</taxon>
        <taxon>Pseudomonadati</taxon>
        <taxon>Bacteroidota</taxon>
        <taxon>Flavobacteriia</taxon>
        <taxon>Flavobacteriales</taxon>
        <taxon>Flavobacteriaceae</taxon>
        <taxon>Autumnicola</taxon>
    </lineage>
</organism>
<comment type="caution">
    <text evidence="3">The sequence shown here is derived from an EMBL/GenBank/DDBJ whole genome shotgun (WGS) entry which is preliminary data.</text>
</comment>
<dbReference type="Proteomes" id="UP001261624">
    <property type="component" value="Unassembled WGS sequence"/>
</dbReference>
<accession>A0ABU3DZN4</accession>
<protein>
    <submittedName>
        <fullName evidence="3">Uncharacterized protein</fullName>
    </submittedName>
</protein>
<proteinExistence type="predicted"/>
<feature type="coiled-coil region" evidence="1">
    <location>
        <begin position="517"/>
        <end position="548"/>
    </location>
</feature>
<evidence type="ECO:0000256" key="1">
    <source>
        <dbReference type="SAM" id="Coils"/>
    </source>
</evidence>
<dbReference type="RefSeq" id="WP_311682533.1">
    <property type="nucleotide sequence ID" value="NZ_JAVRHM010000004.1"/>
</dbReference>
<dbReference type="EMBL" id="JAVRHM010000004">
    <property type="protein sequence ID" value="MDT0689186.1"/>
    <property type="molecule type" value="Genomic_DNA"/>
</dbReference>
<evidence type="ECO:0000313" key="4">
    <source>
        <dbReference type="Proteomes" id="UP001261624"/>
    </source>
</evidence>
<name>A0ABU3DZN4_9FLAO</name>
<keyword evidence="2" id="KW-0472">Membrane</keyword>
<keyword evidence="2" id="KW-1133">Transmembrane helix</keyword>
<evidence type="ECO:0000256" key="2">
    <source>
        <dbReference type="SAM" id="Phobius"/>
    </source>
</evidence>
<reference evidence="3 4" key="1">
    <citation type="submission" date="2023-09" db="EMBL/GenBank/DDBJ databases">
        <authorList>
            <person name="Rey-Velasco X."/>
        </authorList>
    </citation>
    <scope>NUCLEOTIDE SEQUENCE [LARGE SCALE GENOMIC DNA]</scope>
    <source>
        <strain evidence="3 4">F188</strain>
    </source>
</reference>